<dbReference type="PROSITE" id="PS50846">
    <property type="entry name" value="HMA_2"/>
    <property type="match status" value="1"/>
</dbReference>
<gene>
    <name evidence="2" type="primary">zntA</name>
    <name evidence="2" type="ORF">DWB77_07303</name>
</gene>
<dbReference type="GO" id="GO:0016787">
    <property type="term" value="F:hydrolase activity"/>
    <property type="evidence" value="ECO:0007669"/>
    <property type="project" value="UniProtKB-KW"/>
</dbReference>
<dbReference type="EMBL" id="CP032698">
    <property type="protein sequence ID" value="AYG85087.1"/>
    <property type="molecule type" value="Genomic_DNA"/>
</dbReference>
<dbReference type="CDD" id="cd00371">
    <property type="entry name" value="HMA"/>
    <property type="match status" value="1"/>
</dbReference>
<evidence type="ECO:0000313" key="3">
    <source>
        <dbReference type="Proteomes" id="UP000271554"/>
    </source>
</evidence>
<dbReference type="KEGG" id="shun:DWB77_07303"/>
<protein>
    <submittedName>
        <fullName evidence="2">Lead, cadmium, zinc and mercury-transporting ATPase</fullName>
        <ecNumber evidence="2">3.6.3.3</ecNumber>
    </submittedName>
</protein>
<dbReference type="InterPro" id="IPR006121">
    <property type="entry name" value="HMA_dom"/>
</dbReference>
<dbReference type="AlphaFoldDB" id="A0A387HT25"/>
<keyword evidence="3" id="KW-1185">Reference proteome</keyword>
<keyword evidence="2" id="KW-0378">Hydrolase</keyword>
<dbReference type="Gene3D" id="3.30.70.100">
    <property type="match status" value="1"/>
</dbReference>
<evidence type="ECO:0000313" key="2">
    <source>
        <dbReference type="EMBL" id="AYG85087.1"/>
    </source>
</evidence>
<dbReference type="SUPFAM" id="SSF55008">
    <property type="entry name" value="HMA, heavy metal-associated domain"/>
    <property type="match status" value="1"/>
</dbReference>
<organism evidence="2 3">
    <name type="scientific">Streptomyces hundungensis</name>
    <dbReference type="NCBI Taxonomy" id="1077946"/>
    <lineage>
        <taxon>Bacteria</taxon>
        <taxon>Bacillati</taxon>
        <taxon>Actinomycetota</taxon>
        <taxon>Actinomycetes</taxon>
        <taxon>Kitasatosporales</taxon>
        <taxon>Streptomycetaceae</taxon>
        <taxon>Streptomyces</taxon>
    </lineage>
</organism>
<feature type="domain" description="HMA" evidence="1">
    <location>
        <begin position="2"/>
        <end position="69"/>
    </location>
</feature>
<name>A0A387HT25_9ACTN</name>
<evidence type="ECO:0000259" key="1">
    <source>
        <dbReference type="PROSITE" id="PS50846"/>
    </source>
</evidence>
<dbReference type="GO" id="GO:0046872">
    <property type="term" value="F:metal ion binding"/>
    <property type="evidence" value="ECO:0007669"/>
    <property type="project" value="InterPro"/>
</dbReference>
<accession>A0A387HT25</accession>
<proteinExistence type="predicted"/>
<dbReference type="Proteomes" id="UP000271554">
    <property type="component" value="Chromosome"/>
</dbReference>
<sequence length="74" mass="7325">MGRKSYTVTGMSCGHCAAGVLDTVSAVAGVREVTVDLAARTVVVDVVEGADVDDAGVRVAIAEAGYGVVGADLT</sequence>
<dbReference type="EC" id="3.6.3.3" evidence="2"/>
<dbReference type="RefSeq" id="WP_120726872.1">
    <property type="nucleotide sequence ID" value="NZ_CP032698.1"/>
</dbReference>
<dbReference type="InterPro" id="IPR036163">
    <property type="entry name" value="HMA_dom_sf"/>
</dbReference>
<reference evidence="2 3" key="1">
    <citation type="submission" date="2018-10" db="EMBL/GenBank/DDBJ databases">
        <title>Relationship between Morphology and Antimicrobial Activity in Streptomyces.</title>
        <authorList>
            <person name="Kang H.J."/>
            <person name="Kim S.B."/>
        </authorList>
    </citation>
    <scope>NUCLEOTIDE SEQUENCE [LARGE SCALE GENOMIC DNA]</scope>
    <source>
        <strain evidence="2 3">BH38</strain>
    </source>
</reference>
<dbReference type="OrthoDB" id="9813965at2"/>
<dbReference type="Pfam" id="PF00403">
    <property type="entry name" value="HMA"/>
    <property type="match status" value="1"/>
</dbReference>